<comment type="function">
    <text evidence="1 10">Controls the rotational direction of flagella during chemotaxis.</text>
</comment>
<evidence type="ECO:0000256" key="10">
    <source>
        <dbReference type="RuleBase" id="RU364125"/>
    </source>
</evidence>
<evidence type="ECO:0000256" key="1">
    <source>
        <dbReference type="ARBA" id="ARBA00002254"/>
    </source>
</evidence>
<dbReference type="EMBL" id="FMZQ01000005">
    <property type="protein sequence ID" value="SDC68158.1"/>
    <property type="molecule type" value="Genomic_DNA"/>
</dbReference>
<keyword evidence="9 10" id="KW-0472">Membrane</keyword>
<evidence type="ECO:0000256" key="9">
    <source>
        <dbReference type="ARBA" id="ARBA00023136"/>
    </source>
</evidence>
<evidence type="ECO:0000313" key="12">
    <source>
        <dbReference type="Proteomes" id="UP000199467"/>
    </source>
</evidence>
<keyword evidence="5 10" id="KW-0145">Chemotaxis</keyword>
<dbReference type="Proteomes" id="UP000199467">
    <property type="component" value="Unassembled WGS sequence"/>
</dbReference>
<keyword evidence="10" id="KW-0997">Cell inner membrane</keyword>
<evidence type="ECO:0000256" key="8">
    <source>
        <dbReference type="ARBA" id="ARBA00022989"/>
    </source>
</evidence>
<reference evidence="12" key="1">
    <citation type="submission" date="2016-10" db="EMBL/GenBank/DDBJ databases">
        <authorList>
            <person name="Varghese N."/>
            <person name="Submissions S."/>
        </authorList>
    </citation>
    <scope>NUCLEOTIDE SEQUENCE [LARGE SCALE GENOMIC DNA]</scope>
    <source>
        <strain evidence="12">DSM 26382</strain>
    </source>
</reference>
<keyword evidence="4" id="KW-1003">Cell membrane</keyword>
<protein>
    <recommendedName>
        <fullName evidence="10">Flagellar protein FliL</fullName>
    </recommendedName>
</protein>
<comment type="similarity">
    <text evidence="3 10">Belongs to the FliL family.</text>
</comment>
<dbReference type="PANTHER" id="PTHR35091">
    <property type="entry name" value="FLAGELLAR PROTEIN FLIL"/>
    <property type="match status" value="1"/>
</dbReference>
<dbReference type="Pfam" id="PF03748">
    <property type="entry name" value="FliL"/>
    <property type="match status" value="1"/>
</dbReference>
<keyword evidence="12" id="KW-1185">Reference proteome</keyword>
<organism evidence="11 12">
    <name type="scientific">Ectopseudomonas chengduensis</name>
    <dbReference type="NCBI Taxonomy" id="489632"/>
    <lineage>
        <taxon>Bacteria</taxon>
        <taxon>Pseudomonadati</taxon>
        <taxon>Pseudomonadota</taxon>
        <taxon>Gammaproteobacteria</taxon>
        <taxon>Pseudomonadales</taxon>
        <taxon>Pseudomonadaceae</taxon>
        <taxon>Ectopseudomonas</taxon>
    </lineage>
</organism>
<accession>A0A1G6NK66</accession>
<evidence type="ECO:0000256" key="5">
    <source>
        <dbReference type="ARBA" id="ARBA00022500"/>
    </source>
</evidence>
<dbReference type="NCBIfam" id="NF004285">
    <property type="entry name" value="PRK05696.1"/>
    <property type="match status" value="1"/>
</dbReference>
<sequence length="173" mass="18668">MAKKEAASAGDGQPAGKSKLKLIILIVLGLLLAVGLSVGGTWFILSKGDKSEEAKPAEAAAPAAPVQQPAIYQDLMPAFVVNFNYQNRTRYLQVSMALMSRDAAGMEKLKVHMPVLRNRLVMLLSGQDFAVLQTPLGKEMLLQQALASVQELAQKETGSTVVEQVLFTNFVLQ</sequence>
<proteinExistence type="inferred from homology"/>
<keyword evidence="11" id="KW-0282">Flagellum</keyword>
<keyword evidence="11" id="KW-0966">Cell projection</keyword>
<dbReference type="RefSeq" id="WP_003460755.1">
    <property type="nucleotide sequence ID" value="NZ_FMZQ01000005.1"/>
</dbReference>
<keyword evidence="6 10" id="KW-0812">Transmembrane</keyword>
<keyword evidence="8 10" id="KW-1133">Transmembrane helix</keyword>
<gene>
    <name evidence="11" type="ORF">SAMN05216576_105161</name>
</gene>
<keyword evidence="7 10" id="KW-0283">Flagellar rotation</keyword>
<dbReference type="GO" id="GO:0006935">
    <property type="term" value="P:chemotaxis"/>
    <property type="evidence" value="ECO:0007669"/>
    <property type="project" value="UniProtKB-KW"/>
</dbReference>
<comment type="subcellular location">
    <subcellularLocation>
        <location evidence="10">Cell inner membrane</location>
    </subcellularLocation>
    <subcellularLocation>
        <location evidence="2">Cell membrane</location>
        <topology evidence="2">Single-pass membrane protein</topology>
    </subcellularLocation>
</comment>
<dbReference type="InterPro" id="IPR005503">
    <property type="entry name" value="FliL"/>
</dbReference>
<evidence type="ECO:0000313" key="11">
    <source>
        <dbReference type="EMBL" id="SDC68158.1"/>
    </source>
</evidence>
<evidence type="ECO:0000256" key="3">
    <source>
        <dbReference type="ARBA" id="ARBA00008281"/>
    </source>
</evidence>
<feature type="transmembrane region" description="Helical" evidence="10">
    <location>
        <begin position="22"/>
        <end position="45"/>
    </location>
</feature>
<evidence type="ECO:0000256" key="6">
    <source>
        <dbReference type="ARBA" id="ARBA00022692"/>
    </source>
</evidence>
<dbReference type="GO" id="GO:0009425">
    <property type="term" value="C:bacterial-type flagellum basal body"/>
    <property type="evidence" value="ECO:0007669"/>
    <property type="project" value="InterPro"/>
</dbReference>
<evidence type="ECO:0000256" key="7">
    <source>
        <dbReference type="ARBA" id="ARBA00022779"/>
    </source>
</evidence>
<keyword evidence="11" id="KW-0969">Cilium</keyword>
<evidence type="ECO:0000256" key="2">
    <source>
        <dbReference type="ARBA" id="ARBA00004162"/>
    </source>
</evidence>
<name>A0A1G6NK66_9GAMM</name>
<dbReference type="GO" id="GO:0005886">
    <property type="term" value="C:plasma membrane"/>
    <property type="evidence" value="ECO:0007669"/>
    <property type="project" value="UniProtKB-SubCell"/>
</dbReference>
<dbReference type="PANTHER" id="PTHR35091:SF2">
    <property type="entry name" value="FLAGELLAR PROTEIN FLIL"/>
    <property type="match status" value="1"/>
</dbReference>
<dbReference type="AlphaFoldDB" id="A0A1G6NK66"/>
<dbReference type="GO" id="GO:0071978">
    <property type="term" value="P:bacterial-type flagellum-dependent swarming motility"/>
    <property type="evidence" value="ECO:0007669"/>
    <property type="project" value="TreeGrafter"/>
</dbReference>
<evidence type="ECO:0000256" key="4">
    <source>
        <dbReference type="ARBA" id="ARBA00022475"/>
    </source>
</evidence>